<feature type="chain" id="PRO_5042297793" evidence="2">
    <location>
        <begin position="23"/>
        <end position="374"/>
    </location>
</feature>
<feature type="compositionally biased region" description="Basic and acidic residues" evidence="1">
    <location>
        <begin position="139"/>
        <end position="153"/>
    </location>
</feature>
<reference evidence="3" key="1">
    <citation type="submission" date="2022-11" db="EMBL/GenBank/DDBJ databases">
        <title>Genome Sequence of Cubamyces cubensis.</title>
        <authorList>
            <person name="Buettner E."/>
        </authorList>
    </citation>
    <scope>NUCLEOTIDE SEQUENCE</scope>
    <source>
        <strain evidence="3">MPL-01</strain>
    </source>
</reference>
<dbReference type="Proteomes" id="UP001215151">
    <property type="component" value="Unassembled WGS sequence"/>
</dbReference>
<protein>
    <submittedName>
        <fullName evidence="3">Uncharacterized protein</fullName>
    </submittedName>
</protein>
<evidence type="ECO:0000313" key="3">
    <source>
        <dbReference type="EMBL" id="KAJ8495432.1"/>
    </source>
</evidence>
<accession>A0AAD7U3L4</accession>
<feature type="signal peptide" evidence="2">
    <location>
        <begin position="1"/>
        <end position="22"/>
    </location>
</feature>
<sequence>MQFKSNFVVFVVAAVLATAVSAIPLPGSEITSGTGALLDKALVGPNFEVDVRGRSPVRILARGPRHGSGSRGRSGSRSAAVKTIEARRHGSGSRGRGDSRGRRDLEARRHGSGSRGRSGSRSATIKTIEARRHGSGSRGRGDSRGRRDLEARRHGSGSRGRSGSRSANVRTIEARRHGSGSRGRGDSRGRREASALVLKLAVMGLAPEAAAIVTAVANCKHAVMVLVLEAGAAAVPGTSRPVATDLVLADEETAGTVVTSKLVVMARSPVEGAGVARGTPESYRPAVTDRALVAEAIVVDGAPSCRHVVMDPTPVAEAGVAAARIFRPAAMVLGPGDAGTVVAEPEARQERPTGSQGLYGAVRSPSSVDWFLAY</sequence>
<evidence type="ECO:0000313" key="4">
    <source>
        <dbReference type="Proteomes" id="UP001215151"/>
    </source>
</evidence>
<name>A0AAD7U3L4_9APHY</name>
<evidence type="ECO:0000256" key="2">
    <source>
        <dbReference type="SAM" id="SignalP"/>
    </source>
</evidence>
<dbReference type="AlphaFoldDB" id="A0AAD7U3L4"/>
<feature type="compositionally biased region" description="Basic and acidic residues" evidence="1">
    <location>
        <begin position="95"/>
        <end position="109"/>
    </location>
</feature>
<gene>
    <name evidence="3" type="ORF">ONZ51_g1706</name>
</gene>
<evidence type="ECO:0000256" key="1">
    <source>
        <dbReference type="SAM" id="MobiDB-lite"/>
    </source>
</evidence>
<keyword evidence="4" id="KW-1185">Reference proteome</keyword>
<feature type="region of interest" description="Disordered" evidence="1">
    <location>
        <begin position="59"/>
        <end position="190"/>
    </location>
</feature>
<comment type="caution">
    <text evidence="3">The sequence shown here is derived from an EMBL/GenBank/DDBJ whole genome shotgun (WGS) entry which is preliminary data.</text>
</comment>
<keyword evidence="2" id="KW-0732">Signal</keyword>
<proteinExistence type="predicted"/>
<organism evidence="3 4">
    <name type="scientific">Trametes cubensis</name>
    <dbReference type="NCBI Taxonomy" id="1111947"/>
    <lineage>
        <taxon>Eukaryota</taxon>
        <taxon>Fungi</taxon>
        <taxon>Dikarya</taxon>
        <taxon>Basidiomycota</taxon>
        <taxon>Agaricomycotina</taxon>
        <taxon>Agaricomycetes</taxon>
        <taxon>Polyporales</taxon>
        <taxon>Polyporaceae</taxon>
        <taxon>Trametes</taxon>
    </lineage>
</organism>
<dbReference type="EMBL" id="JAPEVG010000024">
    <property type="protein sequence ID" value="KAJ8495432.1"/>
    <property type="molecule type" value="Genomic_DNA"/>
</dbReference>